<dbReference type="PROSITE" id="PS50173">
    <property type="entry name" value="UMUC"/>
    <property type="match status" value="1"/>
</dbReference>
<dbReference type="Pfam" id="PF00817">
    <property type="entry name" value="IMS"/>
    <property type="match status" value="1"/>
</dbReference>
<comment type="similarity">
    <text evidence="1">Belongs to the DNA polymerase type-Y family.</text>
</comment>
<proteinExistence type="inferred from homology"/>
<dbReference type="SUPFAM" id="SSF56672">
    <property type="entry name" value="DNA/RNA polymerases"/>
    <property type="match status" value="1"/>
</dbReference>
<keyword evidence="4" id="KW-1185">Reference proteome</keyword>
<gene>
    <name evidence="3" type="ORF">FSB73_18170</name>
</gene>
<evidence type="ECO:0000259" key="2">
    <source>
        <dbReference type="PROSITE" id="PS50173"/>
    </source>
</evidence>
<name>A0A5B8VRX7_9BACT</name>
<dbReference type="RefSeq" id="WP_146788569.1">
    <property type="nucleotide sequence ID" value="NZ_CP042434.1"/>
</dbReference>
<dbReference type="InterPro" id="IPR043128">
    <property type="entry name" value="Rev_trsase/Diguanyl_cyclase"/>
</dbReference>
<dbReference type="AlphaFoldDB" id="A0A5B8VRX7"/>
<protein>
    <recommendedName>
        <fullName evidence="2">UmuC domain-containing protein</fullName>
    </recommendedName>
</protein>
<dbReference type="InterPro" id="IPR043502">
    <property type="entry name" value="DNA/RNA_pol_sf"/>
</dbReference>
<sequence length="60" mass="6729">MVTEIIEERTPIPEKACIDQHYPDISGVDKFFGSWSLAKGLRHRVIEETGLPISFGLSVN</sequence>
<dbReference type="Proteomes" id="UP000321291">
    <property type="component" value="Chromosome"/>
</dbReference>
<organism evidence="3 4">
    <name type="scientific">Arachidicoccus ginsenosidivorans</name>
    <dbReference type="NCBI Taxonomy" id="496057"/>
    <lineage>
        <taxon>Bacteria</taxon>
        <taxon>Pseudomonadati</taxon>
        <taxon>Bacteroidota</taxon>
        <taxon>Chitinophagia</taxon>
        <taxon>Chitinophagales</taxon>
        <taxon>Chitinophagaceae</taxon>
        <taxon>Arachidicoccus</taxon>
    </lineage>
</organism>
<evidence type="ECO:0000256" key="1">
    <source>
        <dbReference type="ARBA" id="ARBA00010945"/>
    </source>
</evidence>
<accession>A0A5B8VRX7</accession>
<dbReference type="Gene3D" id="3.30.70.270">
    <property type="match status" value="1"/>
</dbReference>
<dbReference type="EMBL" id="CP042434">
    <property type="protein sequence ID" value="QEC74347.1"/>
    <property type="molecule type" value="Genomic_DNA"/>
</dbReference>
<feature type="domain" description="UmuC" evidence="2">
    <location>
        <begin position="1"/>
        <end position="60"/>
    </location>
</feature>
<dbReference type="KEGG" id="agi:FSB73_18170"/>
<dbReference type="GO" id="GO:0006281">
    <property type="term" value="P:DNA repair"/>
    <property type="evidence" value="ECO:0007669"/>
    <property type="project" value="InterPro"/>
</dbReference>
<dbReference type="OrthoDB" id="9808813at2"/>
<reference evidence="3 4" key="1">
    <citation type="journal article" date="2017" name="Int. J. Syst. Evol. Microbiol.">
        <title>Arachidicoccus ginsenosidivorans sp. nov., with ginsenoside-converting activity isolated from ginseng cultivating soil.</title>
        <authorList>
            <person name="Siddiqi M.Z."/>
            <person name="Aslam Z."/>
            <person name="Im W.T."/>
        </authorList>
    </citation>
    <scope>NUCLEOTIDE SEQUENCE [LARGE SCALE GENOMIC DNA]</scope>
    <source>
        <strain evidence="3 4">Gsoil 809</strain>
    </source>
</reference>
<dbReference type="InterPro" id="IPR001126">
    <property type="entry name" value="UmuC"/>
</dbReference>
<evidence type="ECO:0000313" key="3">
    <source>
        <dbReference type="EMBL" id="QEC74347.1"/>
    </source>
</evidence>
<evidence type="ECO:0000313" key="4">
    <source>
        <dbReference type="Proteomes" id="UP000321291"/>
    </source>
</evidence>